<organism evidence="2 3">
    <name type="scientific">Aplysia californica</name>
    <name type="common">California sea hare</name>
    <dbReference type="NCBI Taxonomy" id="6500"/>
    <lineage>
        <taxon>Eukaryota</taxon>
        <taxon>Metazoa</taxon>
        <taxon>Spiralia</taxon>
        <taxon>Lophotrochozoa</taxon>
        <taxon>Mollusca</taxon>
        <taxon>Gastropoda</taxon>
        <taxon>Heterobranchia</taxon>
        <taxon>Euthyneura</taxon>
        <taxon>Tectipleura</taxon>
        <taxon>Aplysiida</taxon>
        <taxon>Aplysioidea</taxon>
        <taxon>Aplysiidae</taxon>
        <taxon>Aplysia</taxon>
    </lineage>
</organism>
<name>A0ABM0JNS8_APLCA</name>
<dbReference type="RefSeq" id="XP_005098013.1">
    <property type="nucleotide sequence ID" value="XM_005097956.3"/>
</dbReference>
<dbReference type="Pfam" id="PF10037">
    <property type="entry name" value="MRP-S27"/>
    <property type="match status" value="1"/>
</dbReference>
<dbReference type="GO" id="GO:0005840">
    <property type="term" value="C:ribosome"/>
    <property type="evidence" value="ECO:0007669"/>
    <property type="project" value="UniProtKB-KW"/>
</dbReference>
<evidence type="ECO:0000256" key="1">
    <source>
        <dbReference type="ARBA" id="ARBA00004173"/>
    </source>
</evidence>
<dbReference type="InterPro" id="IPR034913">
    <property type="entry name" value="mS27/PTCD2"/>
</dbReference>
<accession>A0ABM0JNS8</accession>
<dbReference type="GeneID" id="101846732"/>
<reference evidence="3" key="1">
    <citation type="submission" date="2025-08" db="UniProtKB">
        <authorList>
            <consortium name="RefSeq"/>
        </authorList>
    </citation>
    <scope>IDENTIFICATION</scope>
</reference>
<evidence type="ECO:0000313" key="3">
    <source>
        <dbReference type="RefSeq" id="XP_005098013.1"/>
    </source>
</evidence>
<keyword evidence="3" id="KW-0689">Ribosomal protein</keyword>
<keyword evidence="3" id="KW-0687">Ribonucleoprotein</keyword>
<keyword evidence="2" id="KW-1185">Reference proteome</keyword>
<dbReference type="Gene3D" id="1.25.40.10">
    <property type="entry name" value="Tetratricopeptide repeat domain"/>
    <property type="match status" value="1"/>
</dbReference>
<gene>
    <name evidence="3" type="primary">LOC101846732</name>
</gene>
<dbReference type="InterPro" id="IPR019266">
    <property type="entry name" value="Ribosomal_mS27"/>
</dbReference>
<dbReference type="PANTHER" id="PTHR21393:SF0">
    <property type="entry name" value="SMALL RIBOSOMAL SUBUNIT PROTEIN MS27"/>
    <property type="match status" value="1"/>
</dbReference>
<evidence type="ECO:0000313" key="2">
    <source>
        <dbReference type="Proteomes" id="UP000694888"/>
    </source>
</evidence>
<dbReference type="InterPro" id="IPR011990">
    <property type="entry name" value="TPR-like_helical_dom_sf"/>
</dbReference>
<dbReference type="PANTHER" id="PTHR21393">
    <property type="entry name" value="MITOCHONDRIAL 28S RIBOSOMAL PROTEIN S27"/>
    <property type="match status" value="1"/>
</dbReference>
<dbReference type="Proteomes" id="UP000694888">
    <property type="component" value="Unplaced"/>
</dbReference>
<sequence>MAASLRTVLTLSTRQCASKILRSHRAVARVPRRFLLSEAYSCNEAWRKQLEDPAVKQVSLSEFAFQVRDELEKTGRASAVDVNVLAHLLQHMEEEDEVEFMEDILHRFSHCQDCLPRSDSTSHAVVRSYIAAGQSARLPALLADRLHFGILPNHYTLNLLMDYFIRQERFAEAVQVAYCSTIQEDFSNPINAWLALHACTQRLLGTDVDDLAPPPPEASDGEEDWIKVKYIRYPYYDDHMDIKDERFLLGKTLLMIGNTDSIDVPSDVRNSLKVIGSGLYHKFARGLARLKDIAESTEGNVLEQALEYFSQSLDKVEAREADEPEVEIALRTMDDEIRKLLPTREEKEEFVEELGRLRERLVAQGRVVSGVDLGQSVLDMATASVQQFESAEISQQEALFKVWGQEQQMELDRQMAEYRKKERIEEMKQQVKELQEQEELLTYFDFEENIRLKFLDEDRATDQKLTISK</sequence>
<protein>
    <submittedName>
        <fullName evidence="3">28S ribosomal protein S27, mitochondrial</fullName>
    </submittedName>
</protein>
<comment type="subcellular location">
    <subcellularLocation>
        <location evidence="1">Mitochondrion</location>
    </subcellularLocation>
</comment>
<proteinExistence type="predicted"/>